<dbReference type="AlphaFoldDB" id="A0A166G430"/>
<evidence type="ECO:0000313" key="1">
    <source>
        <dbReference type="EMBL" id="KZP17449.1"/>
    </source>
</evidence>
<evidence type="ECO:0000313" key="2">
    <source>
        <dbReference type="Proteomes" id="UP000076532"/>
    </source>
</evidence>
<reference evidence="1 2" key="1">
    <citation type="journal article" date="2016" name="Mol. Biol. Evol.">
        <title>Comparative Genomics of Early-Diverging Mushroom-Forming Fungi Provides Insights into the Origins of Lignocellulose Decay Capabilities.</title>
        <authorList>
            <person name="Nagy L.G."/>
            <person name="Riley R."/>
            <person name="Tritt A."/>
            <person name="Adam C."/>
            <person name="Daum C."/>
            <person name="Floudas D."/>
            <person name="Sun H."/>
            <person name="Yadav J.S."/>
            <person name="Pangilinan J."/>
            <person name="Larsson K.H."/>
            <person name="Matsuura K."/>
            <person name="Barry K."/>
            <person name="Labutti K."/>
            <person name="Kuo R."/>
            <person name="Ohm R.A."/>
            <person name="Bhattacharya S.S."/>
            <person name="Shirouzu T."/>
            <person name="Yoshinaga Y."/>
            <person name="Martin F.M."/>
            <person name="Grigoriev I.V."/>
            <person name="Hibbett D.S."/>
        </authorList>
    </citation>
    <scope>NUCLEOTIDE SEQUENCE [LARGE SCALE GENOMIC DNA]</scope>
    <source>
        <strain evidence="1 2">CBS 109695</strain>
    </source>
</reference>
<sequence>MQCVCEVELRLRGDVGVFGDDLADDEVAGVLCGGVIIVGPRRPRCTKTRPARLRTTENGRRIQGDCLNPESELRQSPWRYSPRKLQGLHARAPFALSASSVFKQCLVLQCMDSLRLRFPQREFLPRLSSLLPHPDDQVSNSLVLRPTAHLLSCDLAVVQGVPVAPGTHVLSAVDVRALVKGGVGYPTRIKPLNGGEARDKGMCLGNEGEGAVKMNRVVLAGPGAPPDWEGGKCDMMQQDAEQVAITSTVGSGSGSLPMQAGAIFHIILSPPGHKADSDMKKHNLTLASVGYNTFPHSSPACCKPPSPLPRRFLAPAVHVAAPLTGKIVESHPAVPAESGMAAKMGYDCGAEHD</sequence>
<dbReference type="Proteomes" id="UP000076532">
    <property type="component" value="Unassembled WGS sequence"/>
</dbReference>
<dbReference type="STRING" id="436010.A0A166G430"/>
<proteinExistence type="predicted"/>
<organism evidence="1 2">
    <name type="scientific">Athelia psychrophila</name>
    <dbReference type="NCBI Taxonomy" id="1759441"/>
    <lineage>
        <taxon>Eukaryota</taxon>
        <taxon>Fungi</taxon>
        <taxon>Dikarya</taxon>
        <taxon>Basidiomycota</taxon>
        <taxon>Agaricomycotina</taxon>
        <taxon>Agaricomycetes</taxon>
        <taxon>Agaricomycetidae</taxon>
        <taxon>Atheliales</taxon>
        <taxon>Atheliaceae</taxon>
        <taxon>Athelia</taxon>
    </lineage>
</organism>
<accession>A0A166G430</accession>
<keyword evidence="2" id="KW-1185">Reference proteome</keyword>
<dbReference type="EMBL" id="KV417582">
    <property type="protein sequence ID" value="KZP17449.1"/>
    <property type="molecule type" value="Genomic_DNA"/>
</dbReference>
<name>A0A166G430_9AGAM</name>
<gene>
    <name evidence="1" type="ORF">FIBSPDRAFT_933978</name>
</gene>
<dbReference type="OrthoDB" id="3319272at2759"/>
<protein>
    <submittedName>
        <fullName evidence="1">Uncharacterized protein</fullName>
    </submittedName>
</protein>